<dbReference type="GO" id="GO:0000027">
    <property type="term" value="P:ribosomal large subunit assembly"/>
    <property type="evidence" value="ECO:0007669"/>
    <property type="project" value="TreeGrafter"/>
</dbReference>
<reference evidence="7 8" key="1">
    <citation type="journal article" date="2012" name="Nucleic Acids Res.">
        <title>Sequencing of the smallest Apicomplexan genome from the human pathogen Babesia microti.</title>
        <authorList>
            <person name="Cornillot E."/>
            <person name="Hadj-Kaddour K."/>
            <person name="Dassouli A."/>
            <person name="Noel B."/>
            <person name="Ranwez V."/>
            <person name="Vacherie B."/>
            <person name="Augagneur Y."/>
            <person name="Bres V."/>
            <person name="Duclos A."/>
            <person name="Randazzo S."/>
            <person name="Carcy B."/>
            <person name="Debierre-Grockiego F."/>
            <person name="Delbecq S."/>
            <person name="Moubri-Menage K."/>
            <person name="Shams-Eldin H."/>
            <person name="Usmani-Brown S."/>
            <person name="Bringaud F."/>
            <person name="Wincker P."/>
            <person name="Vivares C.P."/>
            <person name="Schwarz R.T."/>
            <person name="Schetters T.P."/>
            <person name="Krause P.J."/>
            <person name="Gorenflot A."/>
            <person name="Berry V."/>
            <person name="Barbe V."/>
            <person name="Ben Mamoun C."/>
        </authorList>
    </citation>
    <scope>NUCLEOTIDE SEQUENCE [LARGE SCALE GENOMIC DNA]</scope>
    <source>
        <strain evidence="7 8">RI</strain>
    </source>
</reference>
<dbReference type="InterPro" id="IPR012972">
    <property type="entry name" value="NLE"/>
</dbReference>
<feature type="repeat" description="WD" evidence="5">
    <location>
        <begin position="366"/>
        <end position="407"/>
    </location>
</feature>
<dbReference type="GeneID" id="24426297"/>
<name>I7I9Y4_BABMR</name>
<feature type="repeat" description="WD" evidence="5">
    <location>
        <begin position="239"/>
        <end position="280"/>
    </location>
</feature>
<proteinExistence type="predicted"/>
<dbReference type="PRINTS" id="PR00319">
    <property type="entry name" value="GPROTEINB"/>
</dbReference>
<protein>
    <submittedName>
        <fullName evidence="7">RSA4, NLE1, ribosome assembly protein 4</fullName>
    </submittedName>
</protein>
<dbReference type="KEGG" id="bmic:BmR1_04g08296"/>
<dbReference type="VEuPathDB" id="PiroplasmaDB:BmR1_04g08296"/>
<feature type="repeat" description="WD" evidence="5">
    <location>
        <begin position="147"/>
        <end position="179"/>
    </location>
</feature>
<evidence type="ECO:0000256" key="3">
    <source>
        <dbReference type="ARBA" id="ARBA00022737"/>
    </source>
</evidence>
<dbReference type="PROSITE" id="PS00678">
    <property type="entry name" value="WD_REPEATS_1"/>
    <property type="match status" value="3"/>
</dbReference>
<evidence type="ECO:0000256" key="4">
    <source>
        <dbReference type="ARBA" id="ARBA00023242"/>
    </source>
</evidence>
<dbReference type="SUPFAM" id="SSF50978">
    <property type="entry name" value="WD40 repeat-like"/>
    <property type="match status" value="1"/>
</dbReference>
<evidence type="ECO:0000259" key="6">
    <source>
        <dbReference type="Pfam" id="PF08154"/>
    </source>
</evidence>
<dbReference type="Gene3D" id="2.130.10.10">
    <property type="entry name" value="YVTN repeat-like/Quinoprotein amine dehydrogenase"/>
    <property type="match status" value="1"/>
</dbReference>
<dbReference type="Pfam" id="PF00400">
    <property type="entry name" value="WD40"/>
    <property type="match status" value="7"/>
</dbReference>
<sequence>MESEGDVDQVIIQFYDQNGNFSGDPLTVPKSITVDNLQQLIGTILKDDKQQYSFLIEGRLPIQDSLGETLFKAKEKISPEKTLSITYFPKQIYLIRSITRCTSALEGHKDSILALEFSPCGSYIATGGGDNLVILWDVSTETTLKKFQVHKGWVLSVCWAPDGSRFASAGMDCDIYIWKDGKQYDKPLKGHTKPITSLVWQPIHLLPEDGSTYCMLASGSMDNTVRIWDVISNTCLRVLCGHTQGITQIIWSGESNCIYSASRDTFIKVWNCDNGQIVRELRGHGHWVNTLVSNTKRALKGGPYGSLEFAKKRLKFDTLSQAISHAKFVYKQLLSMVGTERILSGSDDNTLCIWTPQSSSKEVCRMTGHQQLINHVTFSSDGRFIASASFDKSLRLWCGNTGKFIKTLRGHVGRVYRIAWSPDDNLIVSASADSTLKLWDINTGKLKFDLPGHLDEVYVVGWSNDGGVVASGGKDRILRIWRH</sequence>
<dbReference type="GO" id="GO:0005730">
    <property type="term" value="C:nucleolus"/>
    <property type="evidence" value="ECO:0007669"/>
    <property type="project" value="UniProtKB-SubCell"/>
</dbReference>
<organism evidence="7 8">
    <name type="scientific">Babesia microti (strain RI)</name>
    <dbReference type="NCBI Taxonomy" id="1133968"/>
    <lineage>
        <taxon>Eukaryota</taxon>
        <taxon>Sar</taxon>
        <taxon>Alveolata</taxon>
        <taxon>Apicomplexa</taxon>
        <taxon>Aconoidasida</taxon>
        <taxon>Piroplasmida</taxon>
        <taxon>Babesiidae</taxon>
        <taxon>Babesia</taxon>
    </lineage>
</organism>
<dbReference type="Pfam" id="PF08154">
    <property type="entry name" value="NLE"/>
    <property type="match status" value="1"/>
</dbReference>
<dbReference type="InterPro" id="IPR001632">
    <property type="entry name" value="WD40_G-protein_beta-like"/>
</dbReference>
<feature type="repeat" description="WD" evidence="5">
    <location>
        <begin position="408"/>
        <end position="449"/>
    </location>
</feature>
<feature type="repeat" description="WD" evidence="5">
    <location>
        <begin position="450"/>
        <end position="483"/>
    </location>
</feature>
<dbReference type="InterPro" id="IPR020472">
    <property type="entry name" value="WD40_PAC1"/>
</dbReference>
<reference evidence="7 8" key="2">
    <citation type="journal article" date="2013" name="PLoS ONE">
        <title>Whole genome mapping and re-organization of the nuclear and mitochondrial genomes of Babesia microti isolates.</title>
        <authorList>
            <person name="Cornillot E."/>
            <person name="Dassouli A."/>
            <person name="Garg A."/>
            <person name="Pachikara N."/>
            <person name="Randazzo S."/>
            <person name="Depoix D."/>
            <person name="Carcy B."/>
            <person name="Delbecq S."/>
            <person name="Frutos R."/>
            <person name="Silva J.C."/>
            <person name="Sutton R."/>
            <person name="Krause P.J."/>
            <person name="Mamoun C.B."/>
        </authorList>
    </citation>
    <scope>NUCLEOTIDE SEQUENCE [LARGE SCALE GENOMIC DNA]</scope>
    <source>
        <strain evidence="7 8">RI</strain>
    </source>
</reference>
<evidence type="ECO:0000256" key="2">
    <source>
        <dbReference type="ARBA" id="ARBA00022574"/>
    </source>
</evidence>
<dbReference type="InterPro" id="IPR036322">
    <property type="entry name" value="WD40_repeat_dom_sf"/>
</dbReference>
<comment type="subcellular location">
    <subcellularLocation>
        <location evidence="1">Nucleus</location>
        <location evidence="1">Nucleolus</location>
    </subcellularLocation>
</comment>
<dbReference type="InterPro" id="IPR019775">
    <property type="entry name" value="WD40_repeat_CS"/>
</dbReference>
<dbReference type="OrthoDB" id="10267436at2759"/>
<dbReference type="SMART" id="SM00320">
    <property type="entry name" value="WD40"/>
    <property type="match status" value="8"/>
</dbReference>
<evidence type="ECO:0000256" key="5">
    <source>
        <dbReference type="PROSITE-ProRule" id="PRU00221"/>
    </source>
</evidence>
<dbReference type="InterPro" id="IPR015943">
    <property type="entry name" value="WD40/YVTN_repeat-like_dom_sf"/>
</dbReference>
<evidence type="ECO:0000256" key="1">
    <source>
        <dbReference type="ARBA" id="ARBA00004604"/>
    </source>
</evidence>
<keyword evidence="2 5" id="KW-0853">WD repeat</keyword>
<dbReference type="PROSITE" id="PS50294">
    <property type="entry name" value="WD_REPEATS_REGION"/>
    <property type="match status" value="7"/>
</dbReference>
<reference evidence="7 8" key="3">
    <citation type="journal article" date="2016" name="Sci. Rep.">
        <title>Genome-wide diversity and gene expression profiling of Babesia microti isolates identify polymorphic genes that mediate host-pathogen interactions.</title>
        <authorList>
            <person name="Silva J.C."/>
            <person name="Cornillot E."/>
            <person name="McCracken C."/>
            <person name="Usmani-Brown S."/>
            <person name="Dwivedi A."/>
            <person name="Ifeonu O.O."/>
            <person name="Crabtree J."/>
            <person name="Gotia H.T."/>
            <person name="Virji A.Z."/>
            <person name="Reynes C."/>
            <person name="Colinge J."/>
            <person name="Kumar V."/>
            <person name="Lawres L."/>
            <person name="Pazzi J.E."/>
            <person name="Pablo J.V."/>
            <person name="Hung C."/>
            <person name="Brancato J."/>
            <person name="Kumari P."/>
            <person name="Orvis J."/>
            <person name="Tretina K."/>
            <person name="Chibucos M."/>
            <person name="Ott S."/>
            <person name="Sadzewicz L."/>
            <person name="Sengamalay N."/>
            <person name="Shetty A.C."/>
            <person name="Su Q."/>
            <person name="Tallon L."/>
            <person name="Fraser C.M."/>
            <person name="Frutos R."/>
            <person name="Molina D.M."/>
            <person name="Krause P.J."/>
            <person name="Ben Mamoun C."/>
        </authorList>
    </citation>
    <scope>NUCLEOTIDE SEQUENCE [LARGE SCALE GENOMIC DNA]</scope>
    <source>
        <strain evidence="7 8">RI</strain>
    </source>
</reference>
<gene>
    <name evidence="7" type="ORF">BmR1_04g08296</name>
</gene>
<evidence type="ECO:0000313" key="7">
    <source>
        <dbReference type="EMBL" id="CCF75844.2"/>
    </source>
</evidence>
<dbReference type="CDD" id="cd00200">
    <property type="entry name" value="WD40"/>
    <property type="match status" value="1"/>
</dbReference>
<evidence type="ECO:0000313" key="8">
    <source>
        <dbReference type="Proteomes" id="UP000002899"/>
    </source>
</evidence>
<dbReference type="RefSeq" id="XP_021337204.1">
    <property type="nucleotide sequence ID" value="XM_021482676.1"/>
</dbReference>
<dbReference type="Proteomes" id="UP000002899">
    <property type="component" value="Chromosome IV"/>
</dbReference>
<keyword evidence="3" id="KW-0677">Repeat</keyword>
<accession>I7I9Y4</accession>
<dbReference type="PANTHER" id="PTHR19848">
    <property type="entry name" value="WD40 REPEAT PROTEIN"/>
    <property type="match status" value="1"/>
</dbReference>
<keyword evidence="4" id="KW-0539">Nucleus</keyword>
<feature type="repeat" description="WD" evidence="5">
    <location>
        <begin position="188"/>
        <end position="238"/>
    </location>
</feature>
<dbReference type="PROSITE" id="PS50082">
    <property type="entry name" value="WD_REPEATS_2"/>
    <property type="match status" value="7"/>
</dbReference>
<dbReference type="AlphaFoldDB" id="I7I9Y4"/>
<dbReference type="InterPro" id="IPR001680">
    <property type="entry name" value="WD40_rpt"/>
</dbReference>
<feature type="domain" description="NLE" evidence="6">
    <location>
        <begin position="10"/>
        <end position="70"/>
    </location>
</feature>
<dbReference type="EMBL" id="LN871599">
    <property type="protein sequence ID" value="CCF75844.2"/>
    <property type="molecule type" value="Genomic_DNA"/>
</dbReference>
<feature type="repeat" description="WD" evidence="5">
    <location>
        <begin position="105"/>
        <end position="146"/>
    </location>
</feature>
<dbReference type="PRINTS" id="PR00320">
    <property type="entry name" value="GPROTEINBRPT"/>
</dbReference>
<keyword evidence="8" id="KW-1185">Reference proteome</keyword>
<dbReference type="PANTHER" id="PTHR19848:SF0">
    <property type="entry name" value="NOTCHLESS PROTEIN HOMOLOG 1"/>
    <property type="match status" value="1"/>
</dbReference>